<dbReference type="GO" id="GO:0000155">
    <property type="term" value="F:phosphorelay sensor kinase activity"/>
    <property type="evidence" value="ECO:0007669"/>
    <property type="project" value="InterPro"/>
</dbReference>
<dbReference type="PROSITE" id="PS50109">
    <property type="entry name" value="HIS_KIN"/>
    <property type="match status" value="1"/>
</dbReference>
<reference evidence="12" key="1">
    <citation type="submission" date="2016-10" db="EMBL/GenBank/DDBJ databases">
        <title>The complete genome sequence of the rumen bacterium Butyrivibrio hungatei MB2003.</title>
        <authorList>
            <person name="Palevich N."/>
            <person name="Kelly W.J."/>
            <person name="Leahy S.C."/>
            <person name="Altermann E."/>
            <person name="Rakonjac J."/>
            <person name="Attwood G.T."/>
        </authorList>
    </citation>
    <scope>NUCLEOTIDE SEQUENCE [LARGE SCALE GENOMIC DNA]</scope>
    <source>
        <strain evidence="12">MB2003</strain>
    </source>
</reference>
<organism evidence="11 12">
    <name type="scientific">Butyrivibrio hungatei</name>
    <dbReference type="NCBI Taxonomy" id="185008"/>
    <lineage>
        <taxon>Bacteria</taxon>
        <taxon>Bacillati</taxon>
        <taxon>Bacillota</taxon>
        <taxon>Clostridia</taxon>
        <taxon>Lachnospirales</taxon>
        <taxon>Lachnospiraceae</taxon>
        <taxon>Butyrivibrio</taxon>
    </lineage>
</organism>
<dbReference type="PROSITE" id="PS50885">
    <property type="entry name" value="HAMP"/>
    <property type="match status" value="1"/>
</dbReference>
<evidence type="ECO:0000256" key="4">
    <source>
        <dbReference type="ARBA" id="ARBA00022553"/>
    </source>
</evidence>
<dbReference type="OrthoDB" id="9809348at2"/>
<dbReference type="CDD" id="cd06225">
    <property type="entry name" value="HAMP"/>
    <property type="match status" value="1"/>
</dbReference>
<dbReference type="Proteomes" id="UP000179284">
    <property type="component" value="Chromosome I"/>
</dbReference>
<evidence type="ECO:0000259" key="9">
    <source>
        <dbReference type="PROSITE" id="PS50109"/>
    </source>
</evidence>
<sequence length="492" mass="56172">MNKFLNKPLQFKIISICIFANVIIFIVNMFLILGINSMSKDMELIYEDNRSLNELSDSLSAVQDSMTGYLSSKTSDSLEEYYKSAQAYQDMAEKLDDKVTDFSFNRMERNIKYMSYRYLEVVDQTIEAKRGRNVEKYRNYYETATGLYEDISAYITSLNLELFVANSENYVMLSKGYRNFEAVAVTIMTLIMIGNVVIVTSFVSAMIMPLKNLADSADEVAKGNFDADLPEIAYNDEIGIVIGAFNKMVVSIKDYIEKLKESLEKERYMQEKELMMEAHLKDAQLKYLQAQINPHFLFNTLNAGAQLAMMEGADRTYEYVQTVADFFRYNVKNQKTFVTISEEVTLVDNYIQILNVRFSGDIGYEKQVDNRLLECKMPSMILQPIVENAVNHGIREMGDKGMITLKVYREDSNVCICIKDNGKGISQEDIDKILSGDYSPKEQQYDNNGIGMDNVISRLRLFAGERDVVSIVSPGPNMGCEVIIRLPFAKNK</sequence>
<evidence type="ECO:0000313" key="12">
    <source>
        <dbReference type="Proteomes" id="UP000179284"/>
    </source>
</evidence>
<dbReference type="Pfam" id="PF06580">
    <property type="entry name" value="His_kinase"/>
    <property type="match status" value="1"/>
</dbReference>
<keyword evidence="8" id="KW-0812">Transmembrane</keyword>
<evidence type="ECO:0000256" key="3">
    <source>
        <dbReference type="ARBA" id="ARBA00012438"/>
    </source>
</evidence>
<dbReference type="PANTHER" id="PTHR34220:SF9">
    <property type="entry name" value="SIGNAL TRANSDUCTION HISTIDINE KINASE INTERNAL REGION DOMAIN-CONTAINING PROTEIN"/>
    <property type="match status" value="1"/>
</dbReference>
<comment type="catalytic activity">
    <reaction evidence="1">
        <text>ATP + protein L-histidine = ADP + protein N-phospho-L-histidine.</text>
        <dbReference type="EC" id="2.7.13.3"/>
    </reaction>
</comment>
<keyword evidence="7" id="KW-0902">Two-component regulatory system</keyword>
<dbReference type="RefSeq" id="WP_071175709.1">
    <property type="nucleotide sequence ID" value="NZ_CP017831.1"/>
</dbReference>
<dbReference type="GO" id="GO:0016020">
    <property type="term" value="C:membrane"/>
    <property type="evidence" value="ECO:0007669"/>
    <property type="project" value="UniProtKB-SubCell"/>
</dbReference>
<keyword evidence="6 11" id="KW-0418">Kinase</keyword>
<dbReference type="EC" id="2.7.13.3" evidence="3"/>
<dbReference type="InterPro" id="IPR005467">
    <property type="entry name" value="His_kinase_dom"/>
</dbReference>
<dbReference type="SMART" id="SM00387">
    <property type="entry name" value="HATPase_c"/>
    <property type="match status" value="1"/>
</dbReference>
<evidence type="ECO:0000256" key="6">
    <source>
        <dbReference type="ARBA" id="ARBA00022777"/>
    </source>
</evidence>
<evidence type="ECO:0000256" key="5">
    <source>
        <dbReference type="ARBA" id="ARBA00022679"/>
    </source>
</evidence>
<keyword evidence="4" id="KW-0597">Phosphoprotein</keyword>
<dbReference type="Pfam" id="PF02518">
    <property type="entry name" value="HATPase_c"/>
    <property type="match status" value="1"/>
</dbReference>
<dbReference type="InterPro" id="IPR050640">
    <property type="entry name" value="Bact_2-comp_sensor_kinase"/>
</dbReference>
<evidence type="ECO:0000256" key="1">
    <source>
        <dbReference type="ARBA" id="ARBA00000085"/>
    </source>
</evidence>
<keyword evidence="8" id="KW-1133">Transmembrane helix</keyword>
<dbReference type="EMBL" id="CP017831">
    <property type="protein sequence ID" value="AOZ95987.1"/>
    <property type="molecule type" value="Genomic_DNA"/>
</dbReference>
<name>A0A1D9P072_9FIRM</name>
<dbReference type="SMART" id="SM00304">
    <property type="entry name" value="HAMP"/>
    <property type="match status" value="1"/>
</dbReference>
<keyword evidence="8" id="KW-0472">Membrane</keyword>
<dbReference type="InterPro" id="IPR003660">
    <property type="entry name" value="HAMP_dom"/>
</dbReference>
<keyword evidence="12" id="KW-1185">Reference proteome</keyword>
<dbReference type="Gene3D" id="6.10.340.10">
    <property type="match status" value="1"/>
</dbReference>
<dbReference type="AlphaFoldDB" id="A0A1D9P072"/>
<feature type="transmembrane region" description="Helical" evidence="8">
    <location>
        <begin position="182"/>
        <end position="208"/>
    </location>
</feature>
<evidence type="ECO:0000256" key="2">
    <source>
        <dbReference type="ARBA" id="ARBA00004370"/>
    </source>
</evidence>
<accession>A0A1D9P072</accession>
<gene>
    <name evidence="11" type="ORF">bhn_I0953</name>
</gene>
<dbReference type="PANTHER" id="PTHR34220">
    <property type="entry name" value="SENSOR HISTIDINE KINASE YPDA"/>
    <property type="match status" value="1"/>
</dbReference>
<feature type="domain" description="HAMP" evidence="10">
    <location>
        <begin position="204"/>
        <end position="257"/>
    </location>
</feature>
<dbReference type="SUPFAM" id="SSF55874">
    <property type="entry name" value="ATPase domain of HSP90 chaperone/DNA topoisomerase II/histidine kinase"/>
    <property type="match status" value="1"/>
</dbReference>
<dbReference type="InterPro" id="IPR010559">
    <property type="entry name" value="Sig_transdc_His_kin_internal"/>
</dbReference>
<evidence type="ECO:0000256" key="7">
    <source>
        <dbReference type="ARBA" id="ARBA00023012"/>
    </source>
</evidence>
<dbReference type="Gene3D" id="3.30.565.10">
    <property type="entry name" value="Histidine kinase-like ATPase, C-terminal domain"/>
    <property type="match status" value="1"/>
</dbReference>
<dbReference type="Pfam" id="PF00672">
    <property type="entry name" value="HAMP"/>
    <property type="match status" value="1"/>
</dbReference>
<keyword evidence="5" id="KW-0808">Transferase</keyword>
<dbReference type="InterPro" id="IPR003594">
    <property type="entry name" value="HATPase_dom"/>
</dbReference>
<proteinExistence type="predicted"/>
<evidence type="ECO:0000256" key="8">
    <source>
        <dbReference type="SAM" id="Phobius"/>
    </source>
</evidence>
<evidence type="ECO:0000313" key="11">
    <source>
        <dbReference type="EMBL" id="AOZ95987.1"/>
    </source>
</evidence>
<feature type="transmembrane region" description="Helical" evidence="8">
    <location>
        <begin position="13"/>
        <end position="35"/>
    </location>
</feature>
<dbReference type="InterPro" id="IPR036890">
    <property type="entry name" value="HATPase_C_sf"/>
</dbReference>
<protein>
    <recommendedName>
        <fullName evidence="3">histidine kinase</fullName>
        <ecNumber evidence="3">2.7.13.3</ecNumber>
    </recommendedName>
</protein>
<dbReference type="SUPFAM" id="SSF158472">
    <property type="entry name" value="HAMP domain-like"/>
    <property type="match status" value="1"/>
</dbReference>
<feature type="domain" description="Histidine kinase" evidence="9">
    <location>
        <begin position="382"/>
        <end position="490"/>
    </location>
</feature>
<evidence type="ECO:0000259" key="10">
    <source>
        <dbReference type="PROSITE" id="PS50885"/>
    </source>
</evidence>
<dbReference type="KEGG" id="bhu:bhn_I0953"/>
<comment type="subcellular location">
    <subcellularLocation>
        <location evidence="2">Membrane</location>
    </subcellularLocation>
</comment>